<feature type="signal peptide" evidence="1">
    <location>
        <begin position="1"/>
        <end position="21"/>
    </location>
</feature>
<dbReference type="NCBIfam" id="NF033206">
    <property type="entry name" value="ScyE_fam"/>
    <property type="match status" value="1"/>
</dbReference>
<comment type="caution">
    <text evidence="2">The sequence shown here is derived from an EMBL/GenBank/DDBJ whole genome shotgun (WGS) entry which is preliminary data.</text>
</comment>
<dbReference type="SUPFAM" id="SSF63829">
    <property type="entry name" value="Calcium-dependent phosphotriesterase"/>
    <property type="match status" value="1"/>
</dbReference>
<dbReference type="Gene3D" id="2.130.10.10">
    <property type="entry name" value="YVTN repeat-like/Quinoprotein amine dehydrogenase"/>
    <property type="match status" value="1"/>
</dbReference>
<evidence type="ECO:0000256" key="1">
    <source>
        <dbReference type="SAM" id="SignalP"/>
    </source>
</evidence>
<dbReference type="Proteomes" id="UP001596220">
    <property type="component" value="Unassembled WGS sequence"/>
</dbReference>
<protein>
    <submittedName>
        <fullName evidence="2">ScyD/ScyE family protein</fullName>
    </submittedName>
</protein>
<sequence length="369" mass="38183">MFQRATVLTAAAALLVPVVVAAVPASAAGDRHGPGRTAVEVVASGLDTPRGLTWDAWGNRVLVTEAGRGGPAPCAPGVGDYPACFGLTGAVTAYSPRSGRATRIAEGLPSVINEFSVLGLHDVAVDRGRVLVVFGLGGRMSTRDGLGAGARGLGQTGVVTPGGDLVPRGDLLAFEQTHNPHKADVNTNAYGIVPVPGGALVAEAGGNNILFAGDDGTVRMVALLPDQVIGDTVVESVPSAITRGPDGAFYISEYSGEPTRIGAARVWRLVPGRTPTVVARGFTGIIDMTFDNRGRMLILELAEKGFDSPDRTGRLIRVERDGTRTVLAREGLEHPGGVAVAPNGDIYLTNRTTGMGDNSGQLLRLRATR</sequence>
<evidence type="ECO:0000313" key="3">
    <source>
        <dbReference type="Proteomes" id="UP001596220"/>
    </source>
</evidence>
<dbReference type="InterPro" id="IPR015943">
    <property type="entry name" value="WD40/YVTN_repeat-like_dom_sf"/>
</dbReference>
<dbReference type="RefSeq" id="WP_380639721.1">
    <property type="nucleotide sequence ID" value="NZ_JBHSQO010000036.1"/>
</dbReference>
<gene>
    <name evidence="2" type="ORF">ACFP3R_27225</name>
</gene>
<name>A0ABW1PDB0_9PSEU</name>
<dbReference type="EMBL" id="JBHSQO010000036">
    <property type="protein sequence ID" value="MFC6092981.1"/>
    <property type="molecule type" value="Genomic_DNA"/>
</dbReference>
<dbReference type="InterPro" id="IPR048031">
    <property type="entry name" value="ScyD/ScyE-like"/>
</dbReference>
<keyword evidence="3" id="KW-1185">Reference proteome</keyword>
<keyword evidence="1" id="KW-0732">Signal</keyword>
<organism evidence="2 3">
    <name type="scientific">Saccharothrix lopnurensis</name>
    <dbReference type="NCBI Taxonomy" id="1670621"/>
    <lineage>
        <taxon>Bacteria</taxon>
        <taxon>Bacillati</taxon>
        <taxon>Actinomycetota</taxon>
        <taxon>Actinomycetes</taxon>
        <taxon>Pseudonocardiales</taxon>
        <taxon>Pseudonocardiaceae</taxon>
        <taxon>Saccharothrix</taxon>
    </lineage>
</organism>
<proteinExistence type="predicted"/>
<reference evidence="3" key="1">
    <citation type="journal article" date="2019" name="Int. J. Syst. Evol. Microbiol.">
        <title>The Global Catalogue of Microorganisms (GCM) 10K type strain sequencing project: providing services to taxonomists for standard genome sequencing and annotation.</title>
        <authorList>
            <consortium name="The Broad Institute Genomics Platform"/>
            <consortium name="The Broad Institute Genome Sequencing Center for Infectious Disease"/>
            <person name="Wu L."/>
            <person name="Ma J."/>
        </authorList>
    </citation>
    <scope>NUCLEOTIDE SEQUENCE [LARGE SCALE GENOMIC DNA]</scope>
    <source>
        <strain evidence="3">CGMCC 4.7246</strain>
    </source>
</reference>
<accession>A0ABW1PDB0</accession>
<evidence type="ECO:0000313" key="2">
    <source>
        <dbReference type="EMBL" id="MFC6092981.1"/>
    </source>
</evidence>
<feature type="chain" id="PRO_5046439442" evidence="1">
    <location>
        <begin position="22"/>
        <end position="369"/>
    </location>
</feature>